<dbReference type="RefSeq" id="WP_177144459.1">
    <property type="nucleotide sequence ID" value="NZ_JACAPU010000016.1"/>
</dbReference>
<sequence>MAFNSIWLGYDGHPSLVQAYLNSPWSLAARNMRGANHDFTLVNYATFFFQVPNPVAPGLIGHITTQPSNNYHSEKEVWLAIRGNPSLNRLNIPNWRVGEGAAGGLPRLTPAAAQLLDGTAILAVYTERQPCGTCSPFLNDVLLDNTPVYWHFPYPSKETSKHSHSDDDIVVNGLIALSHDKSYEQSMKDHTRGGRVESNTGLRESMKYMGKQNSGGYPLLMADMAQMDTSL</sequence>
<evidence type="ECO:0000313" key="2">
    <source>
        <dbReference type="Proteomes" id="UP000582981"/>
    </source>
</evidence>
<name>A0A7Y7WEH6_9PSED</name>
<dbReference type="Proteomes" id="UP000582981">
    <property type="component" value="Unassembled WGS sequence"/>
</dbReference>
<gene>
    <name evidence="1" type="ORF">HX829_15535</name>
</gene>
<proteinExistence type="predicted"/>
<dbReference type="AlphaFoldDB" id="A0A7Y7WEH6"/>
<protein>
    <submittedName>
        <fullName evidence="1">Uncharacterized protein</fullName>
    </submittedName>
</protein>
<evidence type="ECO:0000313" key="1">
    <source>
        <dbReference type="EMBL" id="NWB47902.1"/>
    </source>
</evidence>
<dbReference type="EMBL" id="JACAPU010000016">
    <property type="protein sequence ID" value="NWB47902.1"/>
    <property type="molecule type" value="Genomic_DNA"/>
</dbReference>
<accession>A0A7Y7WEH6</accession>
<organism evidence="1 2">
    <name type="scientific">Pseudomonas gingeri</name>
    <dbReference type="NCBI Taxonomy" id="117681"/>
    <lineage>
        <taxon>Bacteria</taxon>
        <taxon>Pseudomonadati</taxon>
        <taxon>Pseudomonadota</taxon>
        <taxon>Gammaproteobacteria</taxon>
        <taxon>Pseudomonadales</taxon>
        <taxon>Pseudomonadaceae</taxon>
        <taxon>Pseudomonas</taxon>
    </lineage>
</organism>
<reference evidence="1 2" key="1">
    <citation type="submission" date="2020-04" db="EMBL/GenBank/DDBJ databases">
        <title>Molecular characterization of pseudomonads from Agaricus bisporus reveal novel blotch 2 pathogens in Western Europe.</title>
        <authorList>
            <person name="Taparia T."/>
            <person name="Krijger M."/>
            <person name="Haynes E."/>
            <person name="Elpinstone J.G."/>
            <person name="Noble R."/>
            <person name="Van Der Wolf J."/>
        </authorList>
    </citation>
    <scope>NUCLEOTIDE SEQUENCE [LARGE SCALE GENOMIC DNA]</scope>
    <source>
        <strain evidence="1 2">F1001</strain>
    </source>
</reference>
<comment type="caution">
    <text evidence="1">The sequence shown here is derived from an EMBL/GenBank/DDBJ whole genome shotgun (WGS) entry which is preliminary data.</text>
</comment>